<sequence>MPNNSNVSMESNSDPTNYNLFFRQFVACLSTSNDSDGFINMVPLQSTRKENPASLNMLNTFQPEESLPKNSPTEMFAGLDVANQLQIPAENLGGLQILNIFPPNKRLFSGSENIVNHFSCSPRQLLPNNATENLDNPEKFPSEQILERPNENPREDESQNQITSEAIEEIFPEKDDYSLSFVYQEGLNYCGMADKTEANSTNIITIEEKSKSGLNPKVKGSLKIIDLLAQNLPKSVKRRRKRNGQKINKLKRKLQAKDSSTSGSKEDNLTYNEETPSLLAAALINRNEKNSSEKSSTPIPSSVSPPTVKRLSRSSSVVDSDSNRPTIPSRFNPAEAETQKWQSSIDLVGSSNWKGVDEQLLISPFNGQKNQSFQTSLITSLSAPITGMQQTPTSQQTTTNLVPLNATQIVAKILNSSTSTQSQKINGIVQNQQLKQLQPAEMDFSKQVPNQNFTSFFSQESNYIIPKSSANTSSCNDGKRSFYNMNPSNLSVEVLHRGQNSFDHAKETVGSEMDIAGTSNFASLNMGEKEFESMVNWPEHHLMGTDRFGFDV</sequence>
<evidence type="ECO:0000313" key="3">
    <source>
        <dbReference type="Proteomes" id="UP001630127"/>
    </source>
</evidence>
<gene>
    <name evidence="2" type="ORF">ACH5RR_002684</name>
</gene>
<feature type="compositionally biased region" description="Polar residues" evidence="1">
    <location>
        <begin position="257"/>
        <end position="272"/>
    </location>
</feature>
<reference evidence="2 3" key="1">
    <citation type="submission" date="2024-11" db="EMBL/GenBank/DDBJ databases">
        <title>A near-complete genome assembly of Cinchona calisaya.</title>
        <authorList>
            <person name="Lian D.C."/>
            <person name="Zhao X.W."/>
            <person name="Wei L."/>
        </authorList>
    </citation>
    <scope>NUCLEOTIDE SEQUENCE [LARGE SCALE GENOMIC DNA]</scope>
    <source>
        <tissue evidence="2">Nenye</tissue>
    </source>
</reference>
<dbReference type="EMBL" id="JBJUIK010000002">
    <property type="protein sequence ID" value="KAL3534223.1"/>
    <property type="molecule type" value="Genomic_DNA"/>
</dbReference>
<comment type="caution">
    <text evidence="2">The sequence shown here is derived from an EMBL/GenBank/DDBJ whole genome shotgun (WGS) entry which is preliminary data.</text>
</comment>
<protein>
    <submittedName>
        <fullName evidence="2">Uncharacterized protein</fullName>
    </submittedName>
</protein>
<keyword evidence="3" id="KW-1185">Reference proteome</keyword>
<accession>A0ABD3ASS7</accession>
<feature type="compositionally biased region" description="Basic and acidic residues" evidence="1">
    <location>
        <begin position="136"/>
        <end position="157"/>
    </location>
</feature>
<name>A0ABD3ASS7_9GENT</name>
<feature type="compositionally biased region" description="Low complexity" evidence="1">
    <location>
        <begin position="293"/>
        <end position="320"/>
    </location>
</feature>
<dbReference type="Proteomes" id="UP001630127">
    <property type="component" value="Unassembled WGS sequence"/>
</dbReference>
<feature type="region of interest" description="Disordered" evidence="1">
    <location>
        <begin position="126"/>
        <end position="160"/>
    </location>
</feature>
<feature type="region of interest" description="Disordered" evidence="1">
    <location>
        <begin position="287"/>
        <end position="338"/>
    </location>
</feature>
<organism evidence="2 3">
    <name type="scientific">Cinchona calisaya</name>
    <dbReference type="NCBI Taxonomy" id="153742"/>
    <lineage>
        <taxon>Eukaryota</taxon>
        <taxon>Viridiplantae</taxon>
        <taxon>Streptophyta</taxon>
        <taxon>Embryophyta</taxon>
        <taxon>Tracheophyta</taxon>
        <taxon>Spermatophyta</taxon>
        <taxon>Magnoliopsida</taxon>
        <taxon>eudicotyledons</taxon>
        <taxon>Gunneridae</taxon>
        <taxon>Pentapetalae</taxon>
        <taxon>asterids</taxon>
        <taxon>lamiids</taxon>
        <taxon>Gentianales</taxon>
        <taxon>Rubiaceae</taxon>
        <taxon>Cinchonoideae</taxon>
        <taxon>Cinchoneae</taxon>
        <taxon>Cinchona</taxon>
    </lineage>
</organism>
<proteinExistence type="predicted"/>
<feature type="region of interest" description="Disordered" evidence="1">
    <location>
        <begin position="235"/>
        <end position="272"/>
    </location>
</feature>
<dbReference type="AlphaFoldDB" id="A0ABD3ASS7"/>
<evidence type="ECO:0000256" key="1">
    <source>
        <dbReference type="SAM" id="MobiDB-lite"/>
    </source>
</evidence>
<feature type="compositionally biased region" description="Basic residues" evidence="1">
    <location>
        <begin position="235"/>
        <end position="254"/>
    </location>
</feature>
<evidence type="ECO:0000313" key="2">
    <source>
        <dbReference type="EMBL" id="KAL3534223.1"/>
    </source>
</evidence>